<accession>A0A7X0C3Z7</accession>
<proteinExistence type="predicted"/>
<dbReference type="Proteomes" id="UP000583800">
    <property type="component" value="Unassembled WGS sequence"/>
</dbReference>
<evidence type="ECO:0000313" key="1">
    <source>
        <dbReference type="EMBL" id="MBB6347025.1"/>
    </source>
</evidence>
<reference evidence="1 2" key="1">
    <citation type="submission" date="2020-08" db="EMBL/GenBank/DDBJ databases">
        <title>Sequencing the genomes of 1000 actinobacteria strains.</title>
        <authorList>
            <person name="Klenk H.-P."/>
        </authorList>
    </citation>
    <scope>NUCLEOTIDE SEQUENCE [LARGE SCALE GENOMIC DNA]</scope>
    <source>
        <strain evidence="1 2">DSM 45913</strain>
    </source>
</reference>
<gene>
    <name evidence="1" type="ORF">FHU36_003570</name>
</gene>
<name>A0A7X0C3Z7_9ACTN</name>
<dbReference type="AlphaFoldDB" id="A0A7X0C3Z7"/>
<dbReference type="EMBL" id="JACHJB010000002">
    <property type="protein sequence ID" value="MBB6347025.1"/>
    <property type="molecule type" value="Genomic_DNA"/>
</dbReference>
<protein>
    <submittedName>
        <fullName evidence="1">Uncharacterized protein</fullName>
    </submittedName>
</protein>
<sequence length="59" mass="6072">MNGASLAIRQRSLGDPSIGFPLWPPLVDGCLATSSGFKDLGVGQEGVEVRSGATVDDLL</sequence>
<comment type="caution">
    <text evidence="1">The sequence shown here is derived from an EMBL/GenBank/DDBJ whole genome shotgun (WGS) entry which is preliminary data.</text>
</comment>
<evidence type="ECO:0000313" key="2">
    <source>
        <dbReference type="Proteomes" id="UP000583800"/>
    </source>
</evidence>
<keyword evidence="2" id="KW-1185">Reference proteome</keyword>
<dbReference type="RefSeq" id="WP_185085046.1">
    <property type="nucleotide sequence ID" value="NZ_JACHJB010000002.1"/>
</dbReference>
<organism evidence="1 2">
    <name type="scientific">Nonomuraea muscovyensis</name>
    <dbReference type="NCBI Taxonomy" id="1124761"/>
    <lineage>
        <taxon>Bacteria</taxon>
        <taxon>Bacillati</taxon>
        <taxon>Actinomycetota</taxon>
        <taxon>Actinomycetes</taxon>
        <taxon>Streptosporangiales</taxon>
        <taxon>Streptosporangiaceae</taxon>
        <taxon>Nonomuraea</taxon>
    </lineage>
</organism>